<dbReference type="Pfam" id="PF13560">
    <property type="entry name" value="HTH_31"/>
    <property type="match status" value="1"/>
</dbReference>
<protein>
    <submittedName>
        <fullName evidence="2">Helix-turn-helix transcriptional regulator</fullName>
    </submittedName>
</protein>
<name>A0ABV7PXG0_9ACTN</name>
<dbReference type="InterPro" id="IPR001387">
    <property type="entry name" value="Cro/C1-type_HTH"/>
</dbReference>
<sequence>MDQRAEISDFLRSRRARVRPQDAGLPDDGRVRRVPGLRRDEVARLANMSVEYYTRLEQGRAGNPSAEVLESLAEALRLDRSERDHLVDLAGRREPRRRGPIAAQRVRPGLLLTLQSLENVPAFILGRRMDVLAQNRLAKAVMVDFEAMPAKLRNVARWSLLDPEARERLIDWEAMARDNVAALRYEAGKHPEDRQLADLVGELMIGCPEFSGWWNDHEVLRRTHGIKRYRHPVVGDLEFAYEALALPDDPDQTMCVYNVEPASKSAEALRLLDSWTAPAAQRS</sequence>
<dbReference type="SUPFAM" id="SSF47413">
    <property type="entry name" value="lambda repressor-like DNA-binding domains"/>
    <property type="match status" value="1"/>
</dbReference>
<reference evidence="3" key="1">
    <citation type="journal article" date="2019" name="Int. J. Syst. Evol. Microbiol.">
        <title>The Global Catalogue of Microorganisms (GCM) 10K type strain sequencing project: providing services to taxonomists for standard genome sequencing and annotation.</title>
        <authorList>
            <consortium name="The Broad Institute Genomics Platform"/>
            <consortium name="The Broad Institute Genome Sequencing Center for Infectious Disease"/>
            <person name="Wu L."/>
            <person name="Ma J."/>
        </authorList>
    </citation>
    <scope>NUCLEOTIDE SEQUENCE [LARGE SCALE GENOMIC DNA]</scope>
    <source>
        <strain evidence="3">CGMCC 4.7396</strain>
    </source>
</reference>
<dbReference type="Pfam" id="PF17765">
    <property type="entry name" value="MLTR_LBD"/>
    <property type="match status" value="1"/>
</dbReference>
<dbReference type="Proteomes" id="UP001595712">
    <property type="component" value="Unassembled WGS sequence"/>
</dbReference>
<dbReference type="PROSITE" id="PS50943">
    <property type="entry name" value="HTH_CROC1"/>
    <property type="match status" value="1"/>
</dbReference>
<evidence type="ECO:0000313" key="2">
    <source>
        <dbReference type="EMBL" id="MFC3491567.1"/>
    </source>
</evidence>
<dbReference type="CDD" id="cd00093">
    <property type="entry name" value="HTH_XRE"/>
    <property type="match status" value="1"/>
</dbReference>
<evidence type="ECO:0000259" key="1">
    <source>
        <dbReference type="PROSITE" id="PS50943"/>
    </source>
</evidence>
<feature type="domain" description="HTH cro/C1-type" evidence="1">
    <location>
        <begin position="36"/>
        <end position="83"/>
    </location>
</feature>
<evidence type="ECO:0000313" key="3">
    <source>
        <dbReference type="Proteomes" id="UP001595712"/>
    </source>
</evidence>
<accession>A0ABV7PXG0</accession>
<dbReference type="EMBL" id="JBHRWO010000004">
    <property type="protein sequence ID" value="MFC3491567.1"/>
    <property type="molecule type" value="Genomic_DNA"/>
</dbReference>
<dbReference type="SMART" id="SM00530">
    <property type="entry name" value="HTH_XRE"/>
    <property type="match status" value="1"/>
</dbReference>
<gene>
    <name evidence="2" type="ORF">ACFO8M_03580</name>
</gene>
<dbReference type="RefSeq" id="WP_387970576.1">
    <property type="nucleotide sequence ID" value="NZ_JBHRWO010000004.1"/>
</dbReference>
<dbReference type="InterPro" id="IPR041413">
    <property type="entry name" value="MLTR_LBD"/>
</dbReference>
<proteinExistence type="predicted"/>
<keyword evidence="3" id="KW-1185">Reference proteome</keyword>
<dbReference type="InterPro" id="IPR010982">
    <property type="entry name" value="Lambda_DNA-bd_dom_sf"/>
</dbReference>
<organism evidence="2 3">
    <name type="scientific">Glycomyces rhizosphaerae</name>
    <dbReference type="NCBI Taxonomy" id="2054422"/>
    <lineage>
        <taxon>Bacteria</taxon>
        <taxon>Bacillati</taxon>
        <taxon>Actinomycetota</taxon>
        <taxon>Actinomycetes</taxon>
        <taxon>Glycomycetales</taxon>
        <taxon>Glycomycetaceae</taxon>
        <taxon>Glycomyces</taxon>
    </lineage>
</organism>
<dbReference type="PANTHER" id="PTHR35010">
    <property type="entry name" value="BLL4672 PROTEIN-RELATED"/>
    <property type="match status" value="1"/>
</dbReference>
<dbReference type="PANTHER" id="PTHR35010:SF2">
    <property type="entry name" value="BLL4672 PROTEIN"/>
    <property type="match status" value="1"/>
</dbReference>
<comment type="caution">
    <text evidence="2">The sequence shown here is derived from an EMBL/GenBank/DDBJ whole genome shotgun (WGS) entry which is preliminary data.</text>
</comment>
<dbReference type="Gene3D" id="3.30.450.180">
    <property type="match status" value="1"/>
</dbReference>
<dbReference type="Gene3D" id="1.10.260.40">
    <property type="entry name" value="lambda repressor-like DNA-binding domains"/>
    <property type="match status" value="1"/>
</dbReference>